<comment type="caution">
    <text evidence="1">The sequence shown here is derived from an EMBL/GenBank/DDBJ whole genome shotgun (WGS) entry which is preliminary data.</text>
</comment>
<dbReference type="Proteomes" id="UP000699042">
    <property type="component" value="Unassembled WGS sequence"/>
</dbReference>
<organism evidence="1 2">
    <name type="scientific">Colletotrichum scovillei</name>
    <dbReference type="NCBI Taxonomy" id="1209932"/>
    <lineage>
        <taxon>Eukaryota</taxon>
        <taxon>Fungi</taxon>
        <taxon>Dikarya</taxon>
        <taxon>Ascomycota</taxon>
        <taxon>Pezizomycotina</taxon>
        <taxon>Sordariomycetes</taxon>
        <taxon>Hypocreomycetidae</taxon>
        <taxon>Glomerellales</taxon>
        <taxon>Glomerellaceae</taxon>
        <taxon>Colletotrichum</taxon>
        <taxon>Colletotrichum acutatum species complex</taxon>
    </lineage>
</organism>
<dbReference type="AlphaFoldDB" id="A0A9P7RA99"/>
<feature type="non-terminal residue" evidence="1">
    <location>
        <position position="72"/>
    </location>
</feature>
<protein>
    <submittedName>
        <fullName evidence="1">Uncharacterized protein</fullName>
    </submittedName>
</protein>
<gene>
    <name evidence="1" type="ORF">JMJ77_000420</name>
</gene>
<accession>A0A9P7RA99</accession>
<keyword evidence="2" id="KW-1185">Reference proteome</keyword>
<sequence>SKATWHILHHTSSLSIPNSLTPFAWVCVGALTVVCEFEAPLRVICRDRLTIFCLSMYAKMYMNHNVGPCHER</sequence>
<reference evidence="1" key="1">
    <citation type="submission" date="2021-05" db="EMBL/GenBank/DDBJ databases">
        <title>Comparative genomics of three Colletotrichum scovillei strains and genetic complementation revealed genes involved fungal growth and virulence on chili pepper.</title>
        <authorList>
            <person name="Hsieh D.-K."/>
            <person name="Chuang S.-C."/>
            <person name="Chen C.-Y."/>
            <person name="Chao Y.-T."/>
            <person name="Lu M.-Y.J."/>
            <person name="Lee M.-H."/>
            <person name="Shih M.-C."/>
        </authorList>
    </citation>
    <scope>NUCLEOTIDE SEQUENCE</scope>
    <source>
        <strain evidence="1">Coll-153</strain>
    </source>
</reference>
<evidence type="ECO:0000313" key="1">
    <source>
        <dbReference type="EMBL" id="KAG7053330.1"/>
    </source>
</evidence>
<name>A0A9P7RA99_9PEZI</name>
<proteinExistence type="predicted"/>
<dbReference type="EMBL" id="JAESDN010000003">
    <property type="protein sequence ID" value="KAG7053330.1"/>
    <property type="molecule type" value="Genomic_DNA"/>
</dbReference>
<evidence type="ECO:0000313" key="2">
    <source>
        <dbReference type="Proteomes" id="UP000699042"/>
    </source>
</evidence>